<sequence>MKIGVSVFIFTFSNIRFIFSASEADLTKVSSTSFIQTNALFSYLKEQSDDYVENLLQQALAAASLNRNLFDIEEIIGEDCQRTAKAIADMYEELPIVVEVDKVIRRSSHTAVLTLKNSSTMSNPAEFICKSIEEVIGEFLVLYPEFQHLKKVARLKISGRPYFMEIPKSPLQATEMFYRGISDLQAARIVTIGVFVDYVEIKNASDEGYVVAKTILTLAKRADLTNITQRLFTKIVTEISVKAVAEAQKENHLRKSSVQFISFFVNLYRMQTMERLNRAFTEDSTLKNEYEDTKNKFSGRFLSL</sequence>
<proteinExistence type="predicted"/>
<comment type="caution">
    <text evidence="1">The sequence shown here is derived from an EMBL/GenBank/DDBJ whole genome shotgun (WGS) entry which is preliminary data.</text>
</comment>
<accession>A0AAN9TDB0</accession>
<dbReference type="EMBL" id="JBBCAQ010000034">
    <property type="protein sequence ID" value="KAK7579783.1"/>
    <property type="molecule type" value="Genomic_DNA"/>
</dbReference>
<dbReference type="AlphaFoldDB" id="A0AAN9TDB0"/>
<dbReference type="Proteomes" id="UP001367676">
    <property type="component" value="Unassembled WGS sequence"/>
</dbReference>
<name>A0AAN9TDB0_9HEMI</name>
<evidence type="ECO:0000313" key="2">
    <source>
        <dbReference type="Proteomes" id="UP001367676"/>
    </source>
</evidence>
<keyword evidence="2" id="KW-1185">Reference proteome</keyword>
<gene>
    <name evidence="1" type="ORF">V9T40_000412</name>
</gene>
<organism evidence="1 2">
    <name type="scientific">Parthenolecanium corni</name>
    <dbReference type="NCBI Taxonomy" id="536013"/>
    <lineage>
        <taxon>Eukaryota</taxon>
        <taxon>Metazoa</taxon>
        <taxon>Ecdysozoa</taxon>
        <taxon>Arthropoda</taxon>
        <taxon>Hexapoda</taxon>
        <taxon>Insecta</taxon>
        <taxon>Pterygota</taxon>
        <taxon>Neoptera</taxon>
        <taxon>Paraneoptera</taxon>
        <taxon>Hemiptera</taxon>
        <taxon>Sternorrhyncha</taxon>
        <taxon>Coccoidea</taxon>
        <taxon>Coccidae</taxon>
        <taxon>Parthenolecanium</taxon>
    </lineage>
</organism>
<reference evidence="1 2" key="1">
    <citation type="submission" date="2024-03" db="EMBL/GenBank/DDBJ databases">
        <title>Adaptation during the transition from Ophiocordyceps entomopathogen to insect associate is accompanied by gene loss and intensified selection.</title>
        <authorList>
            <person name="Ward C.M."/>
            <person name="Onetto C.A."/>
            <person name="Borneman A.R."/>
        </authorList>
    </citation>
    <scope>NUCLEOTIDE SEQUENCE [LARGE SCALE GENOMIC DNA]</scope>
    <source>
        <strain evidence="1">AWRI1</strain>
        <tissue evidence="1">Single Adult Female</tissue>
    </source>
</reference>
<protein>
    <submittedName>
        <fullName evidence="1">Uncharacterized protein</fullName>
    </submittedName>
</protein>
<evidence type="ECO:0000313" key="1">
    <source>
        <dbReference type="EMBL" id="KAK7579783.1"/>
    </source>
</evidence>